<dbReference type="RefSeq" id="WP_090649369.1">
    <property type="nucleotide sequence ID" value="NZ_CBCRYE010000003.1"/>
</dbReference>
<dbReference type="EMBL" id="FMTS01000005">
    <property type="protein sequence ID" value="SCW71857.1"/>
    <property type="molecule type" value="Genomic_DNA"/>
</dbReference>
<dbReference type="OrthoDB" id="5295703at2"/>
<evidence type="ECO:0000313" key="4">
    <source>
        <dbReference type="Proteomes" id="UP000199150"/>
    </source>
</evidence>
<dbReference type="SMART" id="SM00671">
    <property type="entry name" value="SEL1"/>
    <property type="match status" value="3"/>
</dbReference>
<keyword evidence="1" id="KW-0175">Coiled coil</keyword>
<dbReference type="STRING" id="260084.SAMN02927928_2871"/>
<feature type="coiled-coil region" evidence="1">
    <location>
        <begin position="212"/>
        <end position="246"/>
    </location>
</feature>
<dbReference type="InterPro" id="IPR050767">
    <property type="entry name" value="Sel1_AlgK"/>
</dbReference>
<evidence type="ECO:0000256" key="1">
    <source>
        <dbReference type="SAM" id="Coils"/>
    </source>
</evidence>
<dbReference type="PANTHER" id="PTHR11102:SF160">
    <property type="entry name" value="ERAD-ASSOCIATED E3 UBIQUITIN-PROTEIN LIGASE COMPONENT HRD3"/>
    <property type="match status" value="1"/>
</dbReference>
<feature type="region of interest" description="Disordered" evidence="2">
    <location>
        <begin position="554"/>
        <end position="601"/>
    </location>
</feature>
<dbReference type="Gene3D" id="1.25.40.10">
    <property type="entry name" value="Tetratricopeptide repeat domain"/>
    <property type="match status" value="1"/>
</dbReference>
<feature type="region of interest" description="Disordered" evidence="2">
    <location>
        <begin position="59"/>
        <end position="105"/>
    </location>
</feature>
<feature type="compositionally biased region" description="Polar residues" evidence="2">
    <location>
        <begin position="88"/>
        <end position="97"/>
    </location>
</feature>
<dbReference type="InterPro" id="IPR011990">
    <property type="entry name" value="TPR-like_helical_dom_sf"/>
</dbReference>
<proteinExistence type="predicted"/>
<dbReference type="AlphaFoldDB" id="A0A1G4SSC9"/>
<reference evidence="4" key="1">
    <citation type="submission" date="2016-10" db="EMBL/GenBank/DDBJ databases">
        <authorList>
            <person name="Varghese N."/>
            <person name="Submissions S."/>
        </authorList>
    </citation>
    <scope>NUCLEOTIDE SEQUENCE [LARGE SCALE GENOMIC DNA]</scope>
    <source>
        <strain evidence="4">CGMCC 1.3431</strain>
    </source>
</reference>
<dbReference type="SUPFAM" id="SSF81901">
    <property type="entry name" value="HCP-like"/>
    <property type="match status" value="1"/>
</dbReference>
<evidence type="ECO:0000313" key="3">
    <source>
        <dbReference type="EMBL" id="SCW71857.1"/>
    </source>
</evidence>
<gene>
    <name evidence="3" type="ORF">SAMN02927928_2871</name>
</gene>
<dbReference type="Proteomes" id="UP000199150">
    <property type="component" value="Unassembled WGS sequence"/>
</dbReference>
<accession>A0A1G4SSC9</accession>
<dbReference type="Pfam" id="PF08238">
    <property type="entry name" value="Sel1"/>
    <property type="match status" value="3"/>
</dbReference>
<protein>
    <submittedName>
        <fullName evidence="3">Localization factor PodJL</fullName>
    </submittedName>
</protein>
<dbReference type="InterPro" id="IPR006597">
    <property type="entry name" value="Sel1-like"/>
</dbReference>
<feature type="compositionally biased region" description="Low complexity" evidence="2">
    <location>
        <begin position="586"/>
        <end position="598"/>
    </location>
</feature>
<evidence type="ECO:0000256" key="2">
    <source>
        <dbReference type="SAM" id="MobiDB-lite"/>
    </source>
</evidence>
<dbReference type="PANTHER" id="PTHR11102">
    <property type="entry name" value="SEL-1-LIKE PROTEIN"/>
    <property type="match status" value="1"/>
</dbReference>
<keyword evidence="4" id="KW-1185">Reference proteome</keyword>
<name>A0A1G4SSC9_9CAUL</name>
<feature type="compositionally biased region" description="Basic and acidic residues" evidence="2">
    <location>
        <begin position="556"/>
        <end position="568"/>
    </location>
</feature>
<sequence length="1017" mass="109890">MSANAPWSVKGIDARAREVAKDLARRSGLTLGEWLNQMILEGEDVGALISRESARVERPVYRDPYNEPETGGRMAQRHKDAPRKPATPYSSAAQPLSSRDLRRRSIFDERPAYDDGYAAEEARYEAASSDLSRVARALESLGARMENSEARSASAVRGVSHAVESVLSRLERNEAAHAEVQGRIEEQSEAVVSSFERLARTEEDHGLFAERLEQAERLIDAQAERLEGLSTHVREARERAAKIEQELASPQANETVRAVEATLGKLANQLYEGEARTRDSLTGVREDMVGLSHRLSQMELRDPDRAAQGLIDKVVAQLAHRLDAAEANTTGAIRTLEQAFKALEGRLNQVEAGGDVTDPETMKSLSGLAADLSRRVEESRQDLFSALQTGKQETIELAVKVVGERIEQSEKRSAGAIERMGQDVLRIADNLNRRMAGVETSNHDGLTRVSRDVQRIADTVDGRFNRIEGSHAQALERLGGEIARISERLTGKMADSERRAAEVVGAVGEQFERQRTELSDRIRASEERTAKLLEETRARIDSRLAKVQTESLLAEAEAKPATRPVTHDDDMDGGLPNPFISAPQHSQAEAEAPISSASAEEETIDLTGRLLDFGEPQFKPDFDPFEEEDLEADLVMNEPLTAAAAPLAPQVQTPLSTLEDDDDSDPFADIEVSRKTAPRQAVHMESIPQQPMIHAEVSAETARSPFDDEDEGDFDAAPVSVSTRDALAAARAAVRASIEGNDDRKSGGLGLGLLRAGPSKAKGVKPEAAAKNKGGSTFLNAVKASSVAMGLVAVGTAGWVVVNKLANEQKAPTPIAASALTVSAPAVQDQQALKTRYDLALQALQARDPKSIDLMKMVANQGYAPAQYQLGILYKGGTLVTPDKAEARTWMKRAAEGGVPAAMNEYGYMFYNGEGGAQDRPTAALWFRKAAERGVVDGQYNLAQLYQSGKGVPLNPSEAYKWMKIAANNGADGAKAYAADLGSQLSDEQRARADDAVARFTPISDGGPVAAGSESAG</sequence>
<feature type="coiled-coil region" evidence="1">
    <location>
        <begin position="508"/>
        <end position="550"/>
    </location>
</feature>
<organism evidence="3 4">
    <name type="scientific">Asticcacaulis taihuensis</name>
    <dbReference type="NCBI Taxonomy" id="260084"/>
    <lineage>
        <taxon>Bacteria</taxon>
        <taxon>Pseudomonadati</taxon>
        <taxon>Pseudomonadota</taxon>
        <taxon>Alphaproteobacteria</taxon>
        <taxon>Caulobacterales</taxon>
        <taxon>Caulobacteraceae</taxon>
        <taxon>Asticcacaulis</taxon>
    </lineage>
</organism>